<dbReference type="STRING" id="34690.A0A182UGB9"/>
<proteinExistence type="predicted"/>
<keyword evidence="2" id="KW-1185">Reference proteome</keyword>
<reference evidence="1" key="2">
    <citation type="submission" date="2020-05" db="UniProtKB">
        <authorList>
            <consortium name="EnsemblMetazoa"/>
        </authorList>
    </citation>
    <scope>IDENTIFICATION</scope>
    <source>
        <strain evidence="1">CM1001059</strain>
    </source>
</reference>
<dbReference type="VEuPathDB" id="VectorBase:AMEC019899"/>
<organism evidence="1 2">
    <name type="scientific">Anopheles melas</name>
    <dbReference type="NCBI Taxonomy" id="34690"/>
    <lineage>
        <taxon>Eukaryota</taxon>
        <taxon>Metazoa</taxon>
        <taxon>Ecdysozoa</taxon>
        <taxon>Arthropoda</taxon>
        <taxon>Hexapoda</taxon>
        <taxon>Insecta</taxon>
        <taxon>Pterygota</taxon>
        <taxon>Neoptera</taxon>
        <taxon>Endopterygota</taxon>
        <taxon>Diptera</taxon>
        <taxon>Nematocera</taxon>
        <taxon>Culicoidea</taxon>
        <taxon>Culicidae</taxon>
        <taxon>Anophelinae</taxon>
        <taxon>Anopheles</taxon>
    </lineage>
</organism>
<reference evidence="2" key="1">
    <citation type="submission" date="2014-01" db="EMBL/GenBank/DDBJ databases">
        <title>The Genome Sequence of Anopheles melas CM1001059_A (V2).</title>
        <authorList>
            <consortium name="The Broad Institute Genomics Platform"/>
            <person name="Neafsey D.E."/>
            <person name="Besansky N."/>
            <person name="Howell P."/>
            <person name="Walton C."/>
            <person name="Young S.K."/>
            <person name="Zeng Q."/>
            <person name="Gargeya S."/>
            <person name="Fitzgerald M."/>
            <person name="Haas B."/>
            <person name="Abouelleil A."/>
            <person name="Allen A.W."/>
            <person name="Alvarado L."/>
            <person name="Arachchi H.M."/>
            <person name="Berlin A.M."/>
            <person name="Chapman S.B."/>
            <person name="Gainer-Dewar J."/>
            <person name="Goldberg J."/>
            <person name="Griggs A."/>
            <person name="Gujja S."/>
            <person name="Hansen M."/>
            <person name="Howarth C."/>
            <person name="Imamovic A."/>
            <person name="Ireland A."/>
            <person name="Larimer J."/>
            <person name="McCowan C."/>
            <person name="Murphy C."/>
            <person name="Pearson M."/>
            <person name="Poon T.W."/>
            <person name="Priest M."/>
            <person name="Roberts A."/>
            <person name="Saif S."/>
            <person name="Shea T."/>
            <person name="Sisk P."/>
            <person name="Sykes S."/>
            <person name="Wortman J."/>
            <person name="Nusbaum C."/>
            <person name="Birren B."/>
        </authorList>
    </citation>
    <scope>NUCLEOTIDE SEQUENCE [LARGE SCALE GENOMIC DNA]</scope>
    <source>
        <strain evidence="2">CM1001059</strain>
    </source>
</reference>
<name>A0A182UGB9_9DIPT</name>
<evidence type="ECO:0000313" key="1">
    <source>
        <dbReference type="EnsemblMetazoa" id="AMEC019899-PA"/>
    </source>
</evidence>
<protein>
    <submittedName>
        <fullName evidence="1">Uncharacterized protein</fullName>
    </submittedName>
</protein>
<dbReference type="Proteomes" id="UP000075902">
    <property type="component" value="Unassembled WGS sequence"/>
</dbReference>
<accession>A0A182UGB9</accession>
<dbReference type="EnsemblMetazoa" id="AMEC019899-RA">
    <property type="protein sequence ID" value="AMEC019899-PA"/>
    <property type="gene ID" value="AMEC019899"/>
</dbReference>
<sequence length="135" mass="15140">MDSVRQEISQRYNFDLPTMDVYRTEDTAIMGMGLPPEKLLRECCYIFQQATAKRMFGAEMEGSTATVQRREVPMNHLFDGGALNVYDQQVANLSAGAPGPDLLGKSAQFFQQATEERIVSTRRCRIPLSHAYCPG</sequence>
<dbReference type="AlphaFoldDB" id="A0A182UGB9"/>
<evidence type="ECO:0000313" key="2">
    <source>
        <dbReference type="Proteomes" id="UP000075902"/>
    </source>
</evidence>